<evidence type="ECO:0000313" key="1">
    <source>
        <dbReference type="EMBL" id="MFC3638207.1"/>
    </source>
</evidence>
<protein>
    <recommendedName>
        <fullName evidence="3">Bacteriophage lambda head decoration protein D</fullName>
    </recommendedName>
</protein>
<keyword evidence="2" id="KW-1185">Reference proteome</keyword>
<dbReference type="RefSeq" id="WP_191320436.1">
    <property type="nucleotide sequence ID" value="NZ_BNCG01000017.1"/>
</dbReference>
<dbReference type="EMBL" id="JBHRYC010000061">
    <property type="protein sequence ID" value="MFC3638207.1"/>
    <property type="molecule type" value="Genomic_DNA"/>
</dbReference>
<accession>A0ABV7UJA4</accession>
<reference evidence="2" key="1">
    <citation type="journal article" date="2019" name="Int. J. Syst. Evol. Microbiol.">
        <title>The Global Catalogue of Microorganisms (GCM) 10K type strain sequencing project: providing services to taxonomists for standard genome sequencing and annotation.</title>
        <authorList>
            <consortium name="The Broad Institute Genomics Platform"/>
            <consortium name="The Broad Institute Genome Sequencing Center for Infectious Disease"/>
            <person name="Wu L."/>
            <person name="Ma J."/>
        </authorList>
    </citation>
    <scope>NUCLEOTIDE SEQUENCE [LARGE SCALE GENOMIC DNA]</scope>
    <source>
        <strain evidence="2">KCTC 42282</strain>
    </source>
</reference>
<dbReference type="Proteomes" id="UP001595704">
    <property type="component" value="Unassembled WGS sequence"/>
</dbReference>
<evidence type="ECO:0008006" key="3">
    <source>
        <dbReference type="Google" id="ProtNLM"/>
    </source>
</evidence>
<sequence>MPLLDVSDVLADPDFADTMTVARTVQAIGDNGRVEISSQTIQISGVVTSDAGDILERVANGSRLKGSITVHTTFQLVASDGDTDADVITWAGREYTVASVNDYSRYGAGFVAASCDLKPLQ</sequence>
<gene>
    <name evidence="1" type="ORF">ACFONL_12635</name>
</gene>
<organism evidence="1 2">
    <name type="scientific">Camelimonas fluminis</name>
    <dbReference type="NCBI Taxonomy" id="1576911"/>
    <lineage>
        <taxon>Bacteria</taxon>
        <taxon>Pseudomonadati</taxon>
        <taxon>Pseudomonadota</taxon>
        <taxon>Alphaproteobacteria</taxon>
        <taxon>Hyphomicrobiales</taxon>
        <taxon>Chelatococcaceae</taxon>
        <taxon>Camelimonas</taxon>
    </lineage>
</organism>
<proteinExistence type="predicted"/>
<comment type="caution">
    <text evidence="1">The sequence shown here is derived from an EMBL/GenBank/DDBJ whole genome shotgun (WGS) entry which is preliminary data.</text>
</comment>
<name>A0ABV7UJA4_9HYPH</name>
<evidence type="ECO:0000313" key="2">
    <source>
        <dbReference type="Proteomes" id="UP001595704"/>
    </source>
</evidence>